<keyword evidence="7" id="KW-0969">Cilium</keyword>
<organism evidence="7 8">
    <name type="scientific">Oceanisphaera pacifica</name>
    <dbReference type="NCBI Taxonomy" id="2818389"/>
    <lineage>
        <taxon>Bacteria</taxon>
        <taxon>Pseudomonadati</taxon>
        <taxon>Pseudomonadota</taxon>
        <taxon>Gammaproteobacteria</taxon>
        <taxon>Aeromonadales</taxon>
        <taxon>Aeromonadaceae</taxon>
        <taxon>Oceanisphaera</taxon>
    </lineage>
</organism>
<evidence type="ECO:0000256" key="5">
    <source>
        <dbReference type="ARBA" id="ARBA00023186"/>
    </source>
</evidence>
<dbReference type="SUPFAM" id="SSF101116">
    <property type="entry name" value="Flagellar export chaperone FliS"/>
    <property type="match status" value="1"/>
</dbReference>
<keyword evidence="7" id="KW-0282">Flagellum</keyword>
<keyword evidence="7" id="KW-0966">Cell projection</keyword>
<keyword evidence="4 6" id="KW-1005">Bacterial flagellum biogenesis</keyword>
<evidence type="ECO:0000256" key="3">
    <source>
        <dbReference type="ARBA" id="ARBA00022490"/>
    </source>
</evidence>
<evidence type="ECO:0000313" key="8">
    <source>
        <dbReference type="Proteomes" id="UP000664882"/>
    </source>
</evidence>
<evidence type="ECO:0000256" key="4">
    <source>
        <dbReference type="ARBA" id="ARBA00022795"/>
    </source>
</evidence>
<evidence type="ECO:0000256" key="1">
    <source>
        <dbReference type="ARBA" id="ARBA00004514"/>
    </source>
</evidence>
<dbReference type="InterPro" id="IPR003713">
    <property type="entry name" value="FliS"/>
</dbReference>
<gene>
    <name evidence="7" type="primary">fliS</name>
    <name evidence="7" type="ORF">J3U76_14095</name>
</gene>
<comment type="similarity">
    <text evidence="2 6">Belongs to the FliS family.</text>
</comment>
<dbReference type="CDD" id="cd16098">
    <property type="entry name" value="FliS"/>
    <property type="match status" value="1"/>
</dbReference>
<keyword evidence="3 6" id="KW-0963">Cytoplasm</keyword>
<accession>A0ABS3NKI6</accession>
<dbReference type="Proteomes" id="UP000664882">
    <property type="component" value="Unassembled WGS sequence"/>
</dbReference>
<keyword evidence="5" id="KW-0143">Chaperone</keyword>
<evidence type="ECO:0000256" key="2">
    <source>
        <dbReference type="ARBA" id="ARBA00008787"/>
    </source>
</evidence>
<evidence type="ECO:0000256" key="6">
    <source>
        <dbReference type="PIRNR" id="PIRNR039090"/>
    </source>
</evidence>
<dbReference type="Pfam" id="PF02561">
    <property type="entry name" value="FliS"/>
    <property type="match status" value="1"/>
</dbReference>
<dbReference type="PIRSF" id="PIRSF039090">
    <property type="entry name" value="Flis"/>
    <property type="match status" value="1"/>
</dbReference>
<reference evidence="7 8" key="1">
    <citation type="submission" date="2021-03" db="EMBL/GenBank/DDBJ databases">
        <title>Oceanisphaera sp. nov., isolated from the intestine.</title>
        <authorList>
            <person name="Zhao L.-H."/>
            <person name="Shi L.-F."/>
        </authorList>
    </citation>
    <scope>NUCLEOTIDE SEQUENCE [LARGE SCALE GENOMIC DNA]</scope>
    <source>
        <strain evidence="7 8">DM8</strain>
    </source>
</reference>
<protein>
    <recommendedName>
        <fullName evidence="6">Flagellar secretion chaperone FliS</fullName>
    </recommendedName>
</protein>
<proteinExistence type="inferred from homology"/>
<comment type="subcellular location">
    <subcellularLocation>
        <location evidence="1 6">Cytoplasm</location>
        <location evidence="1 6">Cytosol</location>
    </subcellularLocation>
</comment>
<evidence type="ECO:0000313" key="7">
    <source>
        <dbReference type="EMBL" id="MBO1520741.1"/>
    </source>
</evidence>
<dbReference type="PANTHER" id="PTHR34773:SF1">
    <property type="entry name" value="FLAGELLAR SECRETION CHAPERONE FLIS"/>
    <property type="match status" value="1"/>
</dbReference>
<name>A0ABS3NKI6_9GAMM</name>
<dbReference type="EMBL" id="JAGDFX010000024">
    <property type="protein sequence ID" value="MBO1520741.1"/>
    <property type="molecule type" value="Genomic_DNA"/>
</dbReference>
<dbReference type="PANTHER" id="PTHR34773">
    <property type="entry name" value="FLAGELLAR SECRETION CHAPERONE FLIS"/>
    <property type="match status" value="1"/>
</dbReference>
<dbReference type="NCBIfam" id="TIGR00208">
    <property type="entry name" value="fliS"/>
    <property type="match status" value="1"/>
</dbReference>
<sequence>MRGSMKAYKSVALDSQKSVASPYRIVQMLLAGALERLAKTRTAIEQQNYEQRGELVSSTMMIIDELRLSLDYEDGGEIAQNLGRLYDFMMNELVSVNMNNDLEKLESTSRLLREIKESWDAIPVAQQEVPA</sequence>
<comment type="caution">
    <text evidence="7">The sequence shown here is derived from an EMBL/GenBank/DDBJ whole genome shotgun (WGS) entry which is preliminary data.</text>
</comment>
<keyword evidence="8" id="KW-1185">Reference proteome</keyword>
<dbReference type="Gene3D" id="1.20.120.340">
    <property type="entry name" value="Flagellar protein FliS"/>
    <property type="match status" value="1"/>
</dbReference>
<dbReference type="InterPro" id="IPR036584">
    <property type="entry name" value="FliS_sf"/>
</dbReference>